<keyword evidence="2" id="KW-1185">Reference proteome</keyword>
<dbReference type="STRING" id="1173027.Mic7113_3281"/>
<dbReference type="RefSeq" id="WP_015183160.1">
    <property type="nucleotide sequence ID" value="NC_019738.1"/>
</dbReference>
<protein>
    <submittedName>
        <fullName evidence="1">Uncharacterized protein</fullName>
    </submittedName>
</protein>
<organism evidence="1 2">
    <name type="scientific">Allocoleopsis franciscana PCC 7113</name>
    <dbReference type="NCBI Taxonomy" id="1173027"/>
    <lineage>
        <taxon>Bacteria</taxon>
        <taxon>Bacillati</taxon>
        <taxon>Cyanobacteriota</taxon>
        <taxon>Cyanophyceae</taxon>
        <taxon>Coleofasciculales</taxon>
        <taxon>Coleofasciculaceae</taxon>
        <taxon>Allocoleopsis</taxon>
        <taxon>Allocoleopsis franciscana</taxon>
    </lineage>
</organism>
<sequence>MLEFQVLGVAGLVGKRFELDRIVTTEEAHVLLMTYRCCVFEITFLEFRRSHLGSDPILV</sequence>
<accession>K9WHM2</accession>
<dbReference type="EMBL" id="CP003630">
    <property type="protein sequence ID" value="AFZ19017.1"/>
    <property type="molecule type" value="Genomic_DNA"/>
</dbReference>
<dbReference type="HOGENOM" id="CLU_2955442_0_0_3"/>
<dbReference type="Proteomes" id="UP000010471">
    <property type="component" value="Chromosome"/>
</dbReference>
<dbReference type="AlphaFoldDB" id="K9WHM2"/>
<gene>
    <name evidence="1" type="ORF">Mic7113_3281</name>
</gene>
<reference evidence="1 2" key="1">
    <citation type="submission" date="2012-06" db="EMBL/GenBank/DDBJ databases">
        <title>Finished chromosome of genome of Microcoleus sp. PCC 7113.</title>
        <authorList>
            <consortium name="US DOE Joint Genome Institute"/>
            <person name="Gugger M."/>
            <person name="Coursin T."/>
            <person name="Rippka R."/>
            <person name="Tandeau De Marsac N."/>
            <person name="Huntemann M."/>
            <person name="Wei C.-L."/>
            <person name="Han J."/>
            <person name="Detter J.C."/>
            <person name="Han C."/>
            <person name="Tapia R."/>
            <person name="Chen A."/>
            <person name="Kyrpides N."/>
            <person name="Mavromatis K."/>
            <person name="Markowitz V."/>
            <person name="Szeto E."/>
            <person name="Ivanova N."/>
            <person name="Pagani I."/>
            <person name="Pati A."/>
            <person name="Goodwin L."/>
            <person name="Nordberg H.P."/>
            <person name="Cantor M.N."/>
            <person name="Hua S.X."/>
            <person name="Woyke T."/>
            <person name="Kerfeld C.A."/>
        </authorList>
    </citation>
    <scope>NUCLEOTIDE SEQUENCE [LARGE SCALE GENOMIC DNA]</scope>
    <source>
        <strain evidence="1 2">PCC 7113</strain>
    </source>
</reference>
<evidence type="ECO:0000313" key="2">
    <source>
        <dbReference type="Proteomes" id="UP000010471"/>
    </source>
</evidence>
<evidence type="ECO:0000313" key="1">
    <source>
        <dbReference type="EMBL" id="AFZ19017.1"/>
    </source>
</evidence>
<dbReference type="KEGG" id="mic:Mic7113_3281"/>
<name>K9WHM2_9CYAN</name>
<proteinExistence type="predicted"/>